<comment type="catalytic activity">
    <reaction evidence="1 6">
        <text>(8S)-3',8-cyclo-7,8-dihydroguanosine 5'-triphosphate = cyclic pyranopterin phosphate + diphosphate</text>
        <dbReference type="Rhea" id="RHEA:49580"/>
        <dbReference type="ChEBI" id="CHEBI:33019"/>
        <dbReference type="ChEBI" id="CHEBI:59648"/>
        <dbReference type="ChEBI" id="CHEBI:131766"/>
        <dbReference type="EC" id="4.6.1.17"/>
    </reaction>
</comment>
<evidence type="ECO:0000256" key="5">
    <source>
        <dbReference type="ARBA" id="ARBA00023239"/>
    </source>
</evidence>
<protein>
    <recommendedName>
        <fullName evidence="3 6">Cyclic pyranopterin monophosphate synthase</fullName>
        <ecNumber evidence="3 6">4.6.1.17</ecNumber>
    </recommendedName>
    <alternativeName>
        <fullName evidence="6">Molybdenum cofactor biosynthesis protein C</fullName>
    </alternativeName>
</protein>
<dbReference type="Gene3D" id="3.30.70.640">
    <property type="entry name" value="Molybdopterin cofactor biosynthesis C (MoaC) domain"/>
    <property type="match status" value="1"/>
</dbReference>
<dbReference type="Pfam" id="PF03473">
    <property type="entry name" value="MOSC"/>
    <property type="match status" value="1"/>
</dbReference>
<proteinExistence type="inferred from homology"/>
<dbReference type="InterPro" id="IPR052716">
    <property type="entry name" value="MOSC_domain"/>
</dbReference>
<dbReference type="RefSeq" id="WP_270452665.1">
    <property type="nucleotide sequence ID" value="NZ_JADPIE010000001.1"/>
</dbReference>
<dbReference type="InterPro" id="IPR036522">
    <property type="entry name" value="MoaC_sf"/>
</dbReference>
<keyword evidence="9" id="KW-1185">Reference proteome</keyword>
<dbReference type="Gene3D" id="2.40.33.20">
    <property type="entry name" value="PK beta-barrel domain-like"/>
    <property type="match status" value="1"/>
</dbReference>
<dbReference type="PROSITE" id="PS51340">
    <property type="entry name" value="MOSC"/>
    <property type="match status" value="1"/>
</dbReference>
<dbReference type="Pfam" id="PF01967">
    <property type="entry name" value="MoaC"/>
    <property type="match status" value="1"/>
</dbReference>
<evidence type="ECO:0000259" key="7">
    <source>
        <dbReference type="PROSITE" id="PS51340"/>
    </source>
</evidence>
<dbReference type="InterPro" id="IPR047594">
    <property type="entry name" value="MoaC_bact/euk"/>
</dbReference>
<reference evidence="8" key="1">
    <citation type="submission" date="2020-11" db="EMBL/GenBank/DDBJ databases">
        <title>Halonatronomonas betainensis gen. nov., sp. nov. a novel haloalkaliphilic representative of the family Halanaerobiacae capable of betaine degradation.</title>
        <authorList>
            <person name="Boltyanskaya Y."/>
            <person name="Kevbrin V."/>
            <person name="Detkova E."/>
            <person name="Grouzdev D.S."/>
            <person name="Koziaeva V."/>
            <person name="Zhilina T."/>
        </authorList>
    </citation>
    <scope>NUCLEOTIDE SEQUENCE</scope>
    <source>
        <strain evidence="8">Z-7014</strain>
    </source>
</reference>
<dbReference type="AlphaFoldDB" id="A0A931AW79"/>
<dbReference type="NCBIfam" id="NF006870">
    <property type="entry name" value="PRK09364.1"/>
    <property type="match status" value="1"/>
</dbReference>
<sequence length="316" mass="34123">MTDKNKKELTHINKEGQVNMVDVSSKPITAREAVATGQIQMEPETLDLIKTGQIEKGAVLETARLAGIMAAKKTSDLIPLCHPLFISSVKIEFEIIEPASIKIICKVKTSGQTGVEMEALQGVSSAALTIYDMSKAVDKTMNIGEIKLLEKRGGSSGEFIASEELKGQVVAVSTSIEKGTKKKPLLEINLKEGHGIIEDAHAGNWHRQVSLLAEESIQKMLDSTDQEIRIGYGDFAENITTRGVDIGSLHPGDLITFQRGVKLEVTQIGKECHTGCAIAQQVGDCVMPKEGIFAKVLNGGKIKPGDTYKVELVSND</sequence>
<comment type="function">
    <text evidence="6">Catalyzes the conversion of (8S)-3',8-cyclo-7,8-dihydroguanosine 5'-triphosphate to cyclic pyranopterin monophosphate (cPMP).</text>
</comment>
<keyword evidence="5 6" id="KW-0456">Lyase</keyword>
<dbReference type="EMBL" id="JADPIE010000001">
    <property type="protein sequence ID" value="MBF8435938.1"/>
    <property type="molecule type" value="Genomic_DNA"/>
</dbReference>
<evidence type="ECO:0000313" key="8">
    <source>
        <dbReference type="EMBL" id="MBF8435938.1"/>
    </source>
</evidence>
<evidence type="ECO:0000256" key="3">
    <source>
        <dbReference type="ARBA" id="ARBA00012575"/>
    </source>
</evidence>
<feature type="active site" evidence="6">
    <location>
        <position position="132"/>
    </location>
</feature>
<dbReference type="SUPFAM" id="SSF55040">
    <property type="entry name" value="Molybdenum cofactor biosynthesis protein C, MoaC"/>
    <property type="match status" value="1"/>
</dbReference>
<feature type="domain" description="MOSC" evidence="7">
    <location>
        <begin position="183"/>
        <end position="311"/>
    </location>
</feature>
<dbReference type="Proteomes" id="UP000621436">
    <property type="component" value="Unassembled WGS sequence"/>
</dbReference>
<evidence type="ECO:0000256" key="2">
    <source>
        <dbReference type="ARBA" id="ARBA00005046"/>
    </source>
</evidence>
<dbReference type="PANTHER" id="PTHR36930:SF1">
    <property type="entry name" value="MOSC DOMAIN-CONTAINING PROTEIN"/>
    <property type="match status" value="1"/>
</dbReference>
<evidence type="ECO:0000256" key="1">
    <source>
        <dbReference type="ARBA" id="ARBA00001637"/>
    </source>
</evidence>
<comment type="caution">
    <text evidence="8">The sequence shown here is derived from an EMBL/GenBank/DDBJ whole genome shotgun (WGS) entry which is preliminary data.</text>
</comment>
<dbReference type="InterPro" id="IPR005302">
    <property type="entry name" value="MoCF_Sase_C"/>
</dbReference>
<accession>A0A931AW79</accession>
<dbReference type="GO" id="GO:0006777">
    <property type="term" value="P:Mo-molybdopterin cofactor biosynthetic process"/>
    <property type="evidence" value="ECO:0007669"/>
    <property type="project" value="UniProtKB-UniRule"/>
</dbReference>
<comment type="pathway">
    <text evidence="2 6">Cofactor biosynthesis; molybdopterin biosynthesis.</text>
</comment>
<evidence type="ECO:0000256" key="6">
    <source>
        <dbReference type="HAMAP-Rule" id="MF_01224"/>
    </source>
</evidence>
<dbReference type="PANTHER" id="PTHR36930">
    <property type="entry name" value="METAL-SULFUR CLUSTER BIOSYNTHESIS PROTEINS YUAD-RELATED"/>
    <property type="match status" value="1"/>
</dbReference>
<dbReference type="CDD" id="cd01420">
    <property type="entry name" value="MoaC_PE"/>
    <property type="match status" value="1"/>
</dbReference>
<dbReference type="SUPFAM" id="SSF50800">
    <property type="entry name" value="PK beta-barrel domain-like"/>
    <property type="match status" value="1"/>
</dbReference>
<comment type="subunit">
    <text evidence="6">Homohexamer; trimer of dimers.</text>
</comment>
<dbReference type="InterPro" id="IPR011037">
    <property type="entry name" value="Pyrv_Knase-like_insert_dom_sf"/>
</dbReference>
<evidence type="ECO:0000313" key="9">
    <source>
        <dbReference type="Proteomes" id="UP000621436"/>
    </source>
</evidence>
<dbReference type="EC" id="4.6.1.17" evidence="3 6"/>
<gene>
    <name evidence="6 8" type="primary">moaC</name>
    <name evidence="8" type="ORF">I0Q91_02495</name>
</gene>
<feature type="binding site" evidence="6">
    <location>
        <begin position="80"/>
        <end position="82"/>
    </location>
    <ligand>
        <name>substrate</name>
    </ligand>
</feature>
<organism evidence="8 9">
    <name type="scientific">Halonatronomonas betaini</name>
    <dbReference type="NCBI Taxonomy" id="2778430"/>
    <lineage>
        <taxon>Bacteria</taxon>
        <taxon>Bacillati</taxon>
        <taxon>Bacillota</taxon>
        <taxon>Clostridia</taxon>
        <taxon>Halanaerobiales</taxon>
        <taxon>Halarsenatibacteraceae</taxon>
        <taxon>Halonatronomonas</taxon>
    </lineage>
</organism>
<dbReference type="GO" id="GO:0030170">
    <property type="term" value="F:pyridoxal phosphate binding"/>
    <property type="evidence" value="ECO:0007669"/>
    <property type="project" value="InterPro"/>
</dbReference>
<dbReference type="GO" id="GO:0061799">
    <property type="term" value="F:cyclic pyranopterin monophosphate synthase activity"/>
    <property type="evidence" value="ECO:0007669"/>
    <property type="project" value="UniProtKB-UniRule"/>
</dbReference>
<name>A0A931AW79_9FIRM</name>
<dbReference type="NCBIfam" id="TIGR00581">
    <property type="entry name" value="moaC"/>
    <property type="match status" value="1"/>
</dbReference>
<keyword evidence="4 6" id="KW-0501">Molybdenum cofactor biosynthesis</keyword>
<evidence type="ECO:0000256" key="4">
    <source>
        <dbReference type="ARBA" id="ARBA00023150"/>
    </source>
</evidence>
<feature type="binding site" evidence="6">
    <location>
        <begin position="117"/>
        <end position="118"/>
    </location>
    <ligand>
        <name>substrate</name>
    </ligand>
</feature>
<dbReference type="InterPro" id="IPR002820">
    <property type="entry name" value="Mopterin_CF_biosynth-C_dom"/>
</dbReference>
<dbReference type="GO" id="GO:0030151">
    <property type="term" value="F:molybdenum ion binding"/>
    <property type="evidence" value="ECO:0007669"/>
    <property type="project" value="InterPro"/>
</dbReference>
<dbReference type="InterPro" id="IPR023045">
    <property type="entry name" value="MoaC"/>
</dbReference>
<comment type="similarity">
    <text evidence="6">Belongs to the MoaC family.</text>
</comment>
<dbReference type="HAMAP" id="MF_01224_B">
    <property type="entry name" value="MoaC_B"/>
    <property type="match status" value="1"/>
</dbReference>